<evidence type="ECO:0000313" key="2">
    <source>
        <dbReference type="Proteomes" id="UP001165960"/>
    </source>
</evidence>
<sequence>MDNRTPITATADMNPQNNDIPLPGPPNVFDNTHNPAPLVNETRQIQASFDYMLEMSGDVFNYVKELKASSGNIEPEQEKVMNSGLSTRLNALQKEMIHFENLVLQSYLVLLNARRGLEALYESKAPQHLEPEGNMANPTNRSPLPNPGQRQL</sequence>
<name>A0ACC2SW58_9FUNG</name>
<protein>
    <submittedName>
        <fullName evidence="1">Uncharacterized protein</fullName>
    </submittedName>
</protein>
<gene>
    <name evidence="1" type="ORF">DSO57_1008224</name>
</gene>
<accession>A0ACC2SW58</accession>
<reference evidence="1" key="1">
    <citation type="submission" date="2022-04" db="EMBL/GenBank/DDBJ databases">
        <title>Genome of the entomopathogenic fungus Entomophthora muscae.</title>
        <authorList>
            <person name="Elya C."/>
            <person name="Lovett B.R."/>
            <person name="Lee E."/>
            <person name="Macias A.M."/>
            <person name="Hajek A.E."/>
            <person name="De Bivort B.L."/>
            <person name="Kasson M.T."/>
            <person name="De Fine Licht H.H."/>
            <person name="Stajich J.E."/>
        </authorList>
    </citation>
    <scope>NUCLEOTIDE SEQUENCE</scope>
    <source>
        <strain evidence="1">Berkeley</strain>
    </source>
</reference>
<keyword evidence="2" id="KW-1185">Reference proteome</keyword>
<dbReference type="Proteomes" id="UP001165960">
    <property type="component" value="Unassembled WGS sequence"/>
</dbReference>
<organism evidence="1 2">
    <name type="scientific">Entomophthora muscae</name>
    <dbReference type="NCBI Taxonomy" id="34485"/>
    <lineage>
        <taxon>Eukaryota</taxon>
        <taxon>Fungi</taxon>
        <taxon>Fungi incertae sedis</taxon>
        <taxon>Zoopagomycota</taxon>
        <taxon>Entomophthoromycotina</taxon>
        <taxon>Entomophthoromycetes</taxon>
        <taxon>Entomophthorales</taxon>
        <taxon>Entomophthoraceae</taxon>
        <taxon>Entomophthora</taxon>
    </lineage>
</organism>
<proteinExistence type="predicted"/>
<dbReference type="EMBL" id="QTSX02004285">
    <property type="protein sequence ID" value="KAJ9066586.1"/>
    <property type="molecule type" value="Genomic_DNA"/>
</dbReference>
<evidence type="ECO:0000313" key="1">
    <source>
        <dbReference type="EMBL" id="KAJ9066586.1"/>
    </source>
</evidence>
<comment type="caution">
    <text evidence="1">The sequence shown here is derived from an EMBL/GenBank/DDBJ whole genome shotgun (WGS) entry which is preliminary data.</text>
</comment>